<feature type="transmembrane region" description="Helical" evidence="1">
    <location>
        <begin position="12"/>
        <end position="34"/>
    </location>
</feature>
<dbReference type="AlphaFoldDB" id="A0A0E9RQ14"/>
<protein>
    <recommendedName>
        <fullName evidence="3">Ion transport domain-containing protein</fullName>
    </recommendedName>
</protein>
<dbReference type="EMBL" id="GBXM01078134">
    <property type="protein sequence ID" value="JAH30443.1"/>
    <property type="molecule type" value="Transcribed_RNA"/>
</dbReference>
<evidence type="ECO:0008006" key="3">
    <source>
        <dbReference type="Google" id="ProtNLM"/>
    </source>
</evidence>
<keyword evidence="1" id="KW-0472">Membrane</keyword>
<accession>A0A0E9RQ14</accession>
<reference evidence="2" key="1">
    <citation type="submission" date="2014-11" db="EMBL/GenBank/DDBJ databases">
        <authorList>
            <person name="Amaro Gonzalez C."/>
        </authorList>
    </citation>
    <scope>NUCLEOTIDE SEQUENCE</scope>
</reference>
<evidence type="ECO:0000256" key="1">
    <source>
        <dbReference type="SAM" id="Phobius"/>
    </source>
</evidence>
<reference evidence="2" key="2">
    <citation type="journal article" date="2015" name="Fish Shellfish Immunol.">
        <title>Early steps in the European eel (Anguilla anguilla)-Vibrio vulnificus interaction in the gills: Role of the RtxA13 toxin.</title>
        <authorList>
            <person name="Callol A."/>
            <person name="Pajuelo D."/>
            <person name="Ebbesson L."/>
            <person name="Teles M."/>
            <person name="MacKenzie S."/>
            <person name="Amaro C."/>
        </authorList>
    </citation>
    <scope>NUCLEOTIDE SEQUENCE</scope>
</reference>
<keyword evidence="1" id="KW-1133">Transmembrane helix</keyword>
<evidence type="ECO:0000313" key="2">
    <source>
        <dbReference type="EMBL" id="JAH30443.1"/>
    </source>
</evidence>
<organism evidence="2">
    <name type="scientific">Anguilla anguilla</name>
    <name type="common">European freshwater eel</name>
    <name type="synonym">Muraena anguilla</name>
    <dbReference type="NCBI Taxonomy" id="7936"/>
    <lineage>
        <taxon>Eukaryota</taxon>
        <taxon>Metazoa</taxon>
        <taxon>Chordata</taxon>
        <taxon>Craniata</taxon>
        <taxon>Vertebrata</taxon>
        <taxon>Euteleostomi</taxon>
        <taxon>Actinopterygii</taxon>
        <taxon>Neopterygii</taxon>
        <taxon>Teleostei</taxon>
        <taxon>Anguilliformes</taxon>
        <taxon>Anguillidae</taxon>
        <taxon>Anguilla</taxon>
    </lineage>
</organism>
<sequence>MLRFIWNFVKQILGLLTVCELCWHLILSLIVNYVKYLIYGLPKNKYAEGSTFCIKII</sequence>
<keyword evidence="1" id="KW-0812">Transmembrane</keyword>
<name>A0A0E9RQ14_ANGAN</name>
<proteinExistence type="predicted"/>